<comment type="caution">
    <text evidence="13">The sequence shown here is derived from an EMBL/GenBank/DDBJ whole genome shotgun (WGS) entry which is preliminary data.</text>
</comment>
<dbReference type="PRINTS" id="PR00149">
    <property type="entry name" value="FUMRATELYASE"/>
</dbReference>
<dbReference type="EMBL" id="PVXM01000028">
    <property type="protein sequence ID" value="PRR72483.1"/>
    <property type="molecule type" value="Genomic_DNA"/>
</dbReference>
<evidence type="ECO:0000259" key="11">
    <source>
        <dbReference type="Pfam" id="PF00206"/>
    </source>
</evidence>
<feature type="domain" description="Argininosuccinate lyase C-terminal" evidence="12">
    <location>
        <begin position="363"/>
        <end position="430"/>
    </location>
</feature>
<keyword evidence="14" id="KW-1185">Reference proteome</keyword>
<dbReference type="HAMAP" id="MF_00006">
    <property type="entry name" value="Arg_succ_lyase"/>
    <property type="match status" value="1"/>
</dbReference>
<dbReference type="Gene3D" id="1.10.275.10">
    <property type="entry name" value="Fumarase/aspartase (N-terminal domain)"/>
    <property type="match status" value="1"/>
</dbReference>
<dbReference type="OrthoDB" id="9769623at2"/>
<dbReference type="InterPro" id="IPR008948">
    <property type="entry name" value="L-Aspartase-like"/>
</dbReference>
<dbReference type="PANTHER" id="PTHR43814">
    <property type="entry name" value="ARGININOSUCCINATE LYASE"/>
    <property type="match status" value="1"/>
</dbReference>
<dbReference type="SUPFAM" id="SSF48557">
    <property type="entry name" value="L-aspartase-like"/>
    <property type="match status" value="1"/>
</dbReference>
<dbReference type="CDD" id="cd01359">
    <property type="entry name" value="Argininosuccinate_lyase"/>
    <property type="match status" value="1"/>
</dbReference>
<evidence type="ECO:0000259" key="12">
    <source>
        <dbReference type="Pfam" id="PF14698"/>
    </source>
</evidence>
<dbReference type="AlphaFoldDB" id="A0A2T0ARL0"/>
<keyword evidence="8 10" id="KW-0028">Amino-acid biosynthesis</keyword>
<name>A0A2T0ARL0_9FIRM</name>
<dbReference type="GO" id="GO:0042450">
    <property type="term" value="P:L-arginine biosynthetic process via ornithine"/>
    <property type="evidence" value="ECO:0007669"/>
    <property type="project" value="UniProtKB-UniRule"/>
</dbReference>
<feature type="domain" description="Fumarate lyase N-terminal" evidence="11">
    <location>
        <begin position="6"/>
        <end position="300"/>
    </location>
</feature>
<comment type="pathway">
    <text evidence="3 10">Amino-acid biosynthesis; L-arginine biosynthesis; L-arginine from L-ornithine and carbamoyl phosphate: step 3/3.</text>
</comment>
<keyword evidence="6 10" id="KW-0963">Cytoplasm</keyword>
<evidence type="ECO:0000256" key="8">
    <source>
        <dbReference type="ARBA" id="ARBA00022605"/>
    </source>
</evidence>
<dbReference type="Pfam" id="PF00206">
    <property type="entry name" value="Lyase_1"/>
    <property type="match status" value="1"/>
</dbReference>
<dbReference type="InterPro" id="IPR024083">
    <property type="entry name" value="Fumarase/histidase_N"/>
</dbReference>
<dbReference type="NCBIfam" id="TIGR00838">
    <property type="entry name" value="argH"/>
    <property type="match status" value="1"/>
</dbReference>
<dbReference type="InterPro" id="IPR000362">
    <property type="entry name" value="Fumarate_lyase_fam"/>
</dbReference>
<comment type="similarity">
    <text evidence="10">Belongs to the lyase 1 family. Argininosuccinate lyase subfamily.</text>
</comment>
<dbReference type="EC" id="4.3.2.1" evidence="5 10"/>
<accession>A0A2T0ARL0</accession>
<evidence type="ECO:0000256" key="7">
    <source>
        <dbReference type="ARBA" id="ARBA00022571"/>
    </source>
</evidence>
<reference evidence="13 14" key="1">
    <citation type="submission" date="2018-03" db="EMBL/GenBank/DDBJ databases">
        <title>Genome sequence of Moorella humiferrea DSM 23265.</title>
        <authorList>
            <person name="Poehlein A."/>
            <person name="Daniel R."/>
        </authorList>
    </citation>
    <scope>NUCLEOTIDE SEQUENCE [LARGE SCALE GENOMIC DNA]</scope>
    <source>
        <strain evidence="13 14">DSM 23265</strain>
    </source>
</reference>
<dbReference type="FunFam" id="1.10.275.10:FF:000002">
    <property type="entry name" value="Argininosuccinate lyase"/>
    <property type="match status" value="1"/>
</dbReference>
<comment type="catalytic activity">
    <reaction evidence="1 10">
        <text>2-(N(omega)-L-arginino)succinate = fumarate + L-arginine</text>
        <dbReference type="Rhea" id="RHEA:24020"/>
        <dbReference type="ChEBI" id="CHEBI:29806"/>
        <dbReference type="ChEBI" id="CHEBI:32682"/>
        <dbReference type="ChEBI" id="CHEBI:57472"/>
        <dbReference type="EC" id="4.3.2.1"/>
    </reaction>
</comment>
<dbReference type="Proteomes" id="UP000238415">
    <property type="component" value="Unassembled WGS sequence"/>
</dbReference>
<dbReference type="PROSITE" id="PS00163">
    <property type="entry name" value="FUMARATE_LYASES"/>
    <property type="match status" value="1"/>
</dbReference>
<dbReference type="RefSeq" id="WP_106005379.1">
    <property type="nucleotide sequence ID" value="NZ_CP136419.1"/>
</dbReference>
<evidence type="ECO:0000256" key="3">
    <source>
        <dbReference type="ARBA" id="ARBA00004941"/>
    </source>
</evidence>
<evidence type="ECO:0000256" key="2">
    <source>
        <dbReference type="ARBA" id="ARBA00004496"/>
    </source>
</evidence>
<gene>
    <name evidence="13" type="primary">argH1</name>
    <name evidence="10" type="synonym">argH</name>
    <name evidence="13" type="ORF">MOHU_14120</name>
</gene>
<evidence type="ECO:0000256" key="5">
    <source>
        <dbReference type="ARBA" id="ARBA00012338"/>
    </source>
</evidence>
<dbReference type="InterPro" id="IPR029419">
    <property type="entry name" value="Arg_succ_lyase_C"/>
</dbReference>
<dbReference type="InterPro" id="IPR022761">
    <property type="entry name" value="Fumarate_lyase_N"/>
</dbReference>
<evidence type="ECO:0000313" key="13">
    <source>
        <dbReference type="EMBL" id="PRR72483.1"/>
    </source>
</evidence>
<dbReference type="FunFam" id="1.20.200.10:FF:000006">
    <property type="entry name" value="Argininosuccinate lyase"/>
    <property type="match status" value="1"/>
</dbReference>
<evidence type="ECO:0000313" key="14">
    <source>
        <dbReference type="Proteomes" id="UP000238415"/>
    </source>
</evidence>
<dbReference type="InterPro" id="IPR009049">
    <property type="entry name" value="Argininosuccinate_lyase"/>
</dbReference>
<evidence type="ECO:0000256" key="1">
    <source>
        <dbReference type="ARBA" id="ARBA00000985"/>
    </source>
</evidence>
<organism evidence="13 14">
    <name type="scientific">Neomoorella humiferrea</name>
    <dbReference type="NCBI Taxonomy" id="676965"/>
    <lineage>
        <taxon>Bacteria</taxon>
        <taxon>Bacillati</taxon>
        <taxon>Bacillota</taxon>
        <taxon>Clostridia</taxon>
        <taxon>Neomoorellales</taxon>
        <taxon>Neomoorellaceae</taxon>
        <taxon>Neomoorella</taxon>
    </lineage>
</organism>
<keyword evidence="9 10" id="KW-0456">Lyase</keyword>
<dbReference type="InterPro" id="IPR020557">
    <property type="entry name" value="Fumarate_lyase_CS"/>
</dbReference>
<comment type="subcellular location">
    <subcellularLocation>
        <location evidence="2 10">Cytoplasm</location>
    </subcellularLocation>
</comment>
<dbReference type="UniPathway" id="UPA00068">
    <property type="reaction ID" value="UER00114"/>
</dbReference>
<evidence type="ECO:0000256" key="6">
    <source>
        <dbReference type="ARBA" id="ARBA00022490"/>
    </source>
</evidence>
<dbReference type="FunFam" id="1.10.40.30:FF:000001">
    <property type="entry name" value="Argininosuccinate lyase"/>
    <property type="match status" value="1"/>
</dbReference>
<evidence type="ECO:0000256" key="9">
    <source>
        <dbReference type="ARBA" id="ARBA00023239"/>
    </source>
</evidence>
<dbReference type="PRINTS" id="PR00145">
    <property type="entry name" value="ARGSUCLYASE"/>
</dbReference>
<dbReference type="PANTHER" id="PTHR43814:SF1">
    <property type="entry name" value="ARGININOSUCCINATE LYASE"/>
    <property type="match status" value="1"/>
</dbReference>
<evidence type="ECO:0000256" key="4">
    <source>
        <dbReference type="ARBA" id="ARBA00005552"/>
    </source>
</evidence>
<dbReference type="Gene3D" id="1.10.40.30">
    <property type="entry name" value="Fumarase/aspartase (C-terminal domain)"/>
    <property type="match status" value="1"/>
</dbReference>
<proteinExistence type="inferred from homology"/>
<comment type="similarity">
    <text evidence="4">In the N-terminal section; belongs to the lyase 1 family. Argininosuccinate lyase subfamily.</text>
</comment>
<evidence type="ECO:0000256" key="10">
    <source>
        <dbReference type="HAMAP-Rule" id="MF_00006"/>
    </source>
</evidence>
<dbReference type="GO" id="GO:0004056">
    <property type="term" value="F:argininosuccinate lyase activity"/>
    <property type="evidence" value="ECO:0007669"/>
    <property type="project" value="UniProtKB-UniRule"/>
</dbReference>
<keyword evidence="7 10" id="KW-0055">Arginine biosynthesis</keyword>
<dbReference type="GO" id="GO:0005829">
    <property type="term" value="C:cytosol"/>
    <property type="evidence" value="ECO:0007669"/>
    <property type="project" value="TreeGrafter"/>
</dbReference>
<sequence length="458" mass="51290">MKLWGGRFTRTTDRLVEDFHSSISFDRRLYRQDIAGSIAHARMLAAVGLITQEEGETIIKGLEEIRADIEAGRVEFDVGAEDIHMNIEKLLTERIGEPGKKLHTARSRNDQVALDLRLYLKEEIREVKKLLAGLQKVLVDLAEKHINTIMPGYTHLQKAQPVTLAHHLLAYFEMFYRDQKRLDGCLERVDVMPLGAGALAGTTLPIDREMVARKLGFKEISANSLDAVADRDFVVEFLAAASLIMMHLSRLAEEIILWASEEFGFIELDDAYSTGSSMMPQKKNPDVAELVRGKTGRVYGHLIGMLTVLKGLPLAYNKDLQEDKEALFDALDTVKGCLMVFTPMLATAKFKVERMREDAERGFAAATDVAEYLVRKGLPFREAHAVVGALVLHCLESGKSFYDLTLDEWRSFSPYFSEDIFSHITLEACIRGRDLPGGPAPAAVKQALERARRILATI</sequence>
<dbReference type="Gene3D" id="1.20.200.10">
    <property type="entry name" value="Fumarase/aspartase (Central domain)"/>
    <property type="match status" value="1"/>
</dbReference>
<dbReference type="Pfam" id="PF14698">
    <property type="entry name" value="ASL_C2"/>
    <property type="match status" value="1"/>
</dbReference>
<protein>
    <recommendedName>
        <fullName evidence="5 10">Argininosuccinate lyase</fullName>
        <shortName evidence="10">ASAL</shortName>
        <ecNumber evidence="5 10">4.3.2.1</ecNumber>
    </recommendedName>
    <alternativeName>
        <fullName evidence="10">Arginosuccinase</fullName>
    </alternativeName>
</protein>